<sequence>MAKGKNLNPADAFRKAQRKKELKKNKADRAKTRDFALVKKDTKDLEDEVEKLEAATDPSPAEKARLLEVKAELEKINKKKEEYVKEHPEQRKLVYKARRQPNEHEDDETSPVNKTRNLFNKHGLPKHPERSIYYDPVLNPYGVPPPGMPYIERALKPDEIAGDDDDEEDVVMPAGPPPGLSNEDEDQSDDDIPMPEGPPPPKPGETQAATPPSFPSNLAAPPSVLPPVLIPGPPPIPAIAAPTPGLFVPPPPPPYSGFMAPPPPPLPAGISVPIFPPPLPLGSEGLPPPPPPGFSQPFFPSPPPGFFPRRVQSVASMQDPLSSIPHQTFQAHRVARAADSMHPSLPPRPSVPSRSGSSTAASIAATATIEVAPELRDLKKESIAFVPSTLKRKRPADASTSSKRIDAAPSVEPSSESAEVVSAPAARPDLLSAVKGQLGSATGMTGPAKPDAAIGETKAKSKDDYEKFLDEMGDILGPAA</sequence>
<feature type="compositionally biased region" description="Basic and acidic residues" evidence="1">
    <location>
        <begin position="77"/>
        <end position="92"/>
    </location>
</feature>
<dbReference type="AlphaFoldDB" id="M2QXL9"/>
<reference evidence="3 4" key="1">
    <citation type="journal article" date="2012" name="Proc. Natl. Acad. Sci. U.S.A.">
        <title>Comparative genomics of Ceriporiopsis subvermispora and Phanerochaete chrysosporium provide insight into selective ligninolysis.</title>
        <authorList>
            <person name="Fernandez-Fueyo E."/>
            <person name="Ruiz-Duenas F.J."/>
            <person name="Ferreira P."/>
            <person name="Floudas D."/>
            <person name="Hibbett D.S."/>
            <person name="Canessa P."/>
            <person name="Larrondo L.F."/>
            <person name="James T.Y."/>
            <person name="Seelenfreund D."/>
            <person name="Lobos S."/>
            <person name="Polanco R."/>
            <person name="Tello M."/>
            <person name="Honda Y."/>
            <person name="Watanabe T."/>
            <person name="Watanabe T."/>
            <person name="Ryu J.S."/>
            <person name="Kubicek C.P."/>
            <person name="Schmoll M."/>
            <person name="Gaskell J."/>
            <person name="Hammel K.E."/>
            <person name="St John F.J."/>
            <person name="Vanden Wymelenberg A."/>
            <person name="Sabat G."/>
            <person name="Splinter BonDurant S."/>
            <person name="Syed K."/>
            <person name="Yadav J.S."/>
            <person name="Doddapaneni H."/>
            <person name="Subramanian V."/>
            <person name="Lavin J.L."/>
            <person name="Oguiza J.A."/>
            <person name="Perez G."/>
            <person name="Pisabarro A.G."/>
            <person name="Ramirez L."/>
            <person name="Santoyo F."/>
            <person name="Master E."/>
            <person name="Coutinho P.M."/>
            <person name="Henrissat B."/>
            <person name="Lombard V."/>
            <person name="Magnuson J.K."/>
            <person name="Kuees U."/>
            <person name="Hori C."/>
            <person name="Igarashi K."/>
            <person name="Samejima M."/>
            <person name="Held B.W."/>
            <person name="Barry K.W."/>
            <person name="LaButti K.M."/>
            <person name="Lapidus A."/>
            <person name="Lindquist E.A."/>
            <person name="Lucas S.M."/>
            <person name="Riley R."/>
            <person name="Salamov A.A."/>
            <person name="Hoffmeister D."/>
            <person name="Schwenk D."/>
            <person name="Hadar Y."/>
            <person name="Yarden O."/>
            <person name="de Vries R.P."/>
            <person name="Wiebenga A."/>
            <person name="Stenlid J."/>
            <person name="Eastwood D."/>
            <person name="Grigoriev I.V."/>
            <person name="Berka R.M."/>
            <person name="Blanchette R.A."/>
            <person name="Kersten P."/>
            <person name="Martinez A.T."/>
            <person name="Vicuna R."/>
            <person name="Cullen D."/>
        </authorList>
    </citation>
    <scope>NUCLEOTIDE SEQUENCE [LARGE SCALE GENOMIC DNA]</scope>
    <source>
        <strain evidence="3 4">B</strain>
    </source>
</reference>
<feature type="compositionally biased region" description="Acidic residues" evidence="1">
    <location>
        <begin position="182"/>
        <end position="193"/>
    </location>
</feature>
<feature type="domain" description="Wbp11/ELF5/Saf1 N-terminal" evidence="2">
    <location>
        <begin position="4"/>
        <end position="78"/>
    </location>
</feature>
<feature type="region of interest" description="Disordered" evidence="1">
    <location>
        <begin position="333"/>
        <end position="363"/>
    </location>
</feature>
<evidence type="ECO:0000313" key="4">
    <source>
        <dbReference type="Proteomes" id="UP000016930"/>
    </source>
</evidence>
<feature type="compositionally biased region" description="Acidic residues" evidence="1">
    <location>
        <begin position="160"/>
        <end position="170"/>
    </location>
</feature>
<evidence type="ECO:0000313" key="3">
    <source>
        <dbReference type="EMBL" id="EMD41868.1"/>
    </source>
</evidence>
<dbReference type="Pfam" id="PF09429">
    <property type="entry name" value="Wbp11"/>
    <property type="match status" value="1"/>
</dbReference>
<name>M2QXL9_CERS8</name>
<dbReference type="GO" id="GO:0006396">
    <property type="term" value="P:RNA processing"/>
    <property type="evidence" value="ECO:0007669"/>
    <property type="project" value="InterPro"/>
</dbReference>
<feature type="region of interest" description="Disordered" evidence="1">
    <location>
        <begin position="279"/>
        <end position="309"/>
    </location>
</feature>
<protein>
    <recommendedName>
        <fullName evidence="2">Wbp11/ELF5/Saf1 N-terminal domain-containing protein</fullName>
    </recommendedName>
</protein>
<dbReference type="PRINTS" id="PR01217">
    <property type="entry name" value="PRICHEXTENSN"/>
</dbReference>
<dbReference type="HOGENOM" id="CLU_040947_0_0_1"/>
<feature type="region of interest" description="Disordered" evidence="1">
    <location>
        <begin position="77"/>
        <end position="224"/>
    </location>
</feature>
<keyword evidence="4" id="KW-1185">Reference proteome</keyword>
<feature type="compositionally biased region" description="Pro residues" evidence="1">
    <location>
        <begin position="279"/>
        <end position="306"/>
    </location>
</feature>
<dbReference type="EMBL" id="KB445791">
    <property type="protein sequence ID" value="EMD41868.1"/>
    <property type="molecule type" value="Genomic_DNA"/>
</dbReference>
<dbReference type="Proteomes" id="UP000016930">
    <property type="component" value="Unassembled WGS sequence"/>
</dbReference>
<dbReference type="InterPro" id="IPR019007">
    <property type="entry name" value="Wbp11/ELF5/Saf1_N"/>
</dbReference>
<gene>
    <name evidence="3" type="ORF">CERSUDRAFT_110427</name>
</gene>
<feature type="region of interest" description="Disordered" evidence="1">
    <location>
        <begin position="1"/>
        <end position="32"/>
    </location>
</feature>
<organism evidence="3 4">
    <name type="scientific">Ceriporiopsis subvermispora (strain B)</name>
    <name type="common">White-rot fungus</name>
    <name type="synonym">Gelatoporia subvermispora</name>
    <dbReference type="NCBI Taxonomy" id="914234"/>
    <lineage>
        <taxon>Eukaryota</taxon>
        <taxon>Fungi</taxon>
        <taxon>Dikarya</taxon>
        <taxon>Basidiomycota</taxon>
        <taxon>Agaricomycotina</taxon>
        <taxon>Agaricomycetes</taxon>
        <taxon>Polyporales</taxon>
        <taxon>Gelatoporiaceae</taxon>
        <taxon>Gelatoporia</taxon>
    </lineage>
</organism>
<feature type="region of interest" description="Disordered" evidence="1">
    <location>
        <begin position="382"/>
        <end position="461"/>
    </location>
</feature>
<dbReference type="OrthoDB" id="205569at2759"/>
<accession>M2QXL9</accession>
<feature type="compositionally biased region" description="Low complexity" evidence="1">
    <location>
        <begin position="351"/>
        <end position="363"/>
    </location>
</feature>
<dbReference type="STRING" id="914234.M2QXL9"/>
<proteinExistence type="predicted"/>
<dbReference type="Pfam" id="PF12622">
    <property type="entry name" value="NpwBP"/>
    <property type="match status" value="1"/>
</dbReference>
<evidence type="ECO:0000259" key="2">
    <source>
        <dbReference type="Pfam" id="PF09429"/>
    </source>
</evidence>
<evidence type="ECO:0000256" key="1">
    <source>
        <dbReference type="SAM" id="MobiDB-lite"/>
    </source>
</evidence>
<feature type="compositionally biased region" description="Low complexity" evidence="1">
    <location>
        <begin position="407"/>
        <end position="426"/>
    </location>
</feature>